<dbReference type="CDD" id="cd00093">
    <property type="entry name" value="HTH_XRE"/>
    <property type="match status" value="1"/>
</dbReference>
<evidence type="ECO:0000313" key="1">
    <source>
        <dbReference type="EMBL" id="EHI64574.1"/>
    </source>
</evidence>
<dbReference type="OrthoDB" id="2310942at2"/>
<name>G5KAQ9_9STRE</name>
<protein>
    <recommendedName>
        <fullName evidence="3">Transcription regulator</fullName>
    </recommendedName>
</protein>
<evidence type="ECO:0000313" key="2">
    <source>
        <dbReference type="Proteomes" id="UP000003217"/>
    </source>
</evidence>
<dbReference type="Proteomes" id="UP000003217">
    <property type="component" value="Unassembled WGS sequence"/>
</dbReference>
<organism evidence="1 2">
    <name type="scientific">Streptococcus pseudoporcinus LQ 940-04</name>
    <dbReference type="NCBI Taxonomy" id="875093"/>
    <lineage>
        <taxon>Bacteria</taxon>
        <taxon>Bacillati</taxon>
        <taxon>Bacillota</taxon>
        <taxon>Bacilli</taxon>
        <taxon>Lactobacillales</taxon>
        <taxon>Streptococcaceae</taxon>
        <taxon>Streptococcus</taxon>
    </lineage>
</organism>
<dbReference type="AlphaFoldDB" id="G5KAQ9"/>
<gene>
    <name evidence="1" type="ORF">STRPS_2022</name>
</gene>
<dbReference type="SUPFAM" id="SSF47413">
    <property type="entry name" value="lambda repressor-like DNA-binding domains"/>
    <property type="match status" value="1"/>
</dbReference>
<accession>G5KAQ9</accession>
<proteinExistence type="predicted"/>
<dbReference type="InterPro" id="IPR001387">
    <property type="entry name" value="Cro/C1-type_HTH"/>
</dbReference>
<dbReference type="InterPro" id="IPR010982">
    <property type="entry name" value="Lambda_DNA-bd_dom_sf"/>
</dbReference>
<dbReference type="GO" id="GO:0003677">
    <property type="term" value="F:DNA binding"/>
    <property type="evidence" value="ECO:0007669"/>
    <property type="project" value="InterPro"/>
</dbReference>
<sequence>MGETVEFIRHSKNIPIKQVCGDYLTRQTYYRFIKNNLDISSKKLLYILDNFNVNVDEFYSREFEGFIKGFSWHNDFSSFPLNFVSTLLYQVQIPSLVFFGVFENTTFLLLTIITVKL</sequence>
<comment type="caution">
    <text evidence="1">The sequence shown here is derived from an EMBL/GenBank/DDBJ whole genome shotgun (WGS) entry which is preliminary data.</text>
</comment>
<reference evidence="1 2" key="1">
    <citation type="journal article" date="2014" name="Int. J. Syst. Evol. Microbiol.">
        <title>Phylogenomics and the dynamic genome evolution of the genus Streptococcus.</title>
        <authorList>
            <consortium name="The Broad Institute Genome Sequencing Platform"/>
            <person name="Richards V.P."/>
            <person name="Palmer S.R."/>
            <person name="Pavinski Bitar P.D."/>
            <person name="Qin X."/>
            <person name="Weinstock G.M."/>
            <person name="Highlander S.K."/>
            <person name="Town C.D."/>
            <person name="Burne R.A."/>
            <person name="Stanhope M.J."/>
        </authorList>
    </citation>
    <scope>NUCLEOTIDE SEQUENCE [LARGE SCALE GENOMIC DNA]</scope>
    <source>
        <strain evidence="1 2">LQ 940-04</strain>
    </source>
</reference>
<keyword evidence="2" id="KW-1185">Reference proteome</keyword>
<evidence type="ECO:0008006" key="3">
    <source>
        <dbReference type="Google" id="ProtNLM"/>
    </source>
</evidence>
<dbReference type="EMBL" id="AEUY02000005">
    <property type="protein sequence ID" value="EHI64574.1"/>
    <property type="molecule type" value="Genomic_DNA"/>
</dbReference>